<evidence type="ECO:0000313" key="6">
    <source>
        <dbReference type="Proteomes" id="UP000239867"/>
    </source>
</evidence>
<dbReference type="Gene3D" id="3.40.50.12780">
    <property type="entry name" value="N-terminal domain of ligase-like"/>
    <property type="match status" value="1"/>
</dbReference>
<evidence type="ECO:0000259" key="4">
    <source>
        <dbReference type="Pfam" id="PF13193"/>
    </source>
</evidence>
<feature type="transmembrane region" description="Helical" evidence="2">
    <location>
        <begin position="62"/>
        <end position="84"/>
    </location>
</feature>
<accession>A0A2L1GQT9</accession>
<dbReference type="Pfam" id="PF00501">
    <property type="entry name" value="AMP-binding"/>
    <property type="match status" value="1"/>
</dbReference>
<dbReference type="GO" id="GO:0006631">
    <property type="term" value="P:fatty acid metabolic process"/>
    <property type="evidence" value="ECO:0007669"/>
    <property type="project" value="TreeGrafter"/>
</dbReference>
<dbReference type="KEGG" id="deo:CAY53_11655"/>
<dbReference type="RefSeq" id="WP_104937253.1">
    <property type="nucleotide sequence ID" value="NZ_CP021255.1"/>
</dbReference>
<evidence type="ECO:0000256" key="1">
    <source>
        <dbReference type="ARBA" id="ARBA00006432"/>
    </source>
</evidence>
<feature type="domain" description="AMP-dependent synthetase/ligase" evidence="3">
    <location>
        <begin position="33"/>
        <end position="290"/>
    </location>
</feature>
<dbReference type="PANTHER" id="PTHR43201:SF8">
    <property type="entry name" value="ACYL-COA SYNTHETASE FAMILY MEMBER 3"/>
    <property type="match status" value="1"/>
</dbReference>
<dbReference type="OrthoDB" id="9787658at2"/>
<dbReference type="Gene3D" id="3.30.300.30">
    <property type="match status" value="1"/>
</dbReference>
<name>A0A2L1GQT9_9BACT</name>
<evidence type="ECO:0000259" key="3">
    <source>
        <dbReference type="Pfam" id="PF00501"/>
    </source>
</evidence>
<sequence length="454" mass="47935">MSGTGGERCRALLAGPADAARPFLQGGMSHGDLHRLAARLHAHFQARRGEHKGLCLASEDRALCAAAILAALAGGPTLLLPYALSLPALSSLHEAAGCRLALAEAGRPLPAGMEPLALDSLPASAPPLPQNPAQGSILGLFTGGSTGSPRIWSKTAENLLGEGFFIAAHYGIGAGDRILATVPVCHIYGLLYGVVLPLVSGASVCAHTPVFPEEMAKTVEETAATVFISVPAHYHALAASDKRLAPCALRLAFSSAGMLDERDALAFAQANRLGIIEVFGSTETGGLATRNRFRGEREFTMLPGLDWQAGADERLMVRSAFLSPELPRDEAGWFHTADRIQPTSGPQFRMLGRADMVVKVGGQRVDMDAVKRLLLAQAGVQDAFVAALPESGSRENRIVAAVAGTASPEALRQALARRLEPYALPRLIRVLGALPMRANGKYDREAMLALFAER</sequence>
<feature type="domain" description="AMP-binding enzyme C-terminal" evidence="4">
    <location>
        <begin position="374"/>
        <end position="441"/>
    </location>
</feature>
<keyword evidence="2" id="KW-0812">Transmembrane</keyword>
<reference evidence="5 6" key="1">
    <citation type="journal article" date="2018" name="MBio">
        <title>Insights into the evolution of host association through the isolation and characterization of a novel human periodontal pathobiont, Desulfobulbus oralis.</title>
        <authorList>
            <person name="Cross K.L."/>
            <person name="Chirania P."/>
            <person name="Xiong W."/>
            <person name="Beall C.J."/>
            <person name="Elkins J.G."/>
            <person name="Giannone R.J."/>
            <person name="Griffen A.L."/>
            <person name="Guss A.M."/>
            <person name="Hettich R.L."/>
            <person name="Joshi S.S."/>
            <person name="Mokrzan E.M."/>
            <person name="Martin R.K."/>
            <person name="Zhulin I.B."/>
            <person name="Leys E.J."/>
            <person name="Podar M."/>
        </authorList>
    </citation>
    <scope>NUCLEOTIDE SEQUENCE [LARGE SCALE GENOMIC DNA]</scope>
    <source>
        <strain evidence="5 6">ORNL</strain>
    </source>
</reference>
<gene>
    <name evidence="5" type="ORF">CAY53_11655</name>
</gene>
<keyword evidence="2" id="KW-0472">Membrane</keyword>
<dbReference type="AlphaFoldDB" id="A0A2L1GQT9"/>
<dbReference type="Pfam" id="PF13193">
    <property type="entry name" value="AMP-binding_C"/>
    <property type="match status" value="1"/>
</dbReference>
<dbReference type="GO" id="GO:0031956">
    <property type="term" value="F:medium-chain fatty acid-CoA ligase activity"/>
    <property type="evidence" value="ECO:0007669"/>
    <property type="project" value="TreeGrafter"/>
</dbReference>
<dbReference type="Proteomes" id="UP000239867">
    <property type="component" value="Chromosome"/>
</dbReference>
<dbReference type="InterPro" id="IPR025110">
    <property type="entry name" value="AMP-bd_C"/>
</dbReference>
<comment type="similarity">
    <text evidence="1">Belongs to the ATP-dependent AMP-binding enzyme family.</text>
</comment>
<dbReference type="InterPro" id="IPR042099">
    <property type="entry name" value="ANL_N_sf"/>
</dbReference>
<keyword evidence="6" id="KW-1185">Reference proteome</keyword>
<evidence type="ECO:0000256" key="2">
    <source>
        <dbReference type="SAM" id="Phobius"/>
    </source>
</evidence>
<evidence type="ECO:0008006" key="7">
    <source>
        <dbReference type="Google" id="ProtNLM"/>
    </source>
</evidence>
<dbReference type="EMBL" id="CP021255">
    <property type="protein sequence ID" value="AVD72049.1"/>
    <property type="molecule type" value="Genomic_DNA"/>
</dbReference>
<dbReference type="PANTHER" id="PTHR43201">
    <property type="entry name" value="ACYL-COA SYNTHETASE"/>
    <property type="match status" value="1"/>
</dbReference>
<proteinExistence type="inferred from homology"/>
<dbReference type="InterPro" id="IPR000873">
    <property type="entry name" value="AMP-dep_synth/lig_dom"/>
</dbReference>
<dbReference type="InterPro" id="IPR045851">
    <property type="entry name" value="AMP-bd_C_sf"/>
</dbReference>
<dbReference type="SUPFAM" id="SSF56801">
    <property type="entry name" value="Acetyl-CoA synthetase-like"/>
    <property type="match status" value="1"/>
</dbReference>
<evidence type="ECO:0000313" key="5">
    <source>
        <dbReference type="EMBL" id="AVD72049.1"/>
    </source>
</evidence>
<protein>
    <recommendedName>
        <fullName evidence="7">AMP-dependent synthetase/ligase domain-containing protein</fullName>
    </recommendedName>
</protein>
<organism evidence="5 6">
    <name type="scientific">Desulfobulbus oralis</name>
    <dbReference type="NCBI Taxonomy" id="1986146"/>
    <lineage>
        <taxon>Bacteria</taxon>
        <taxon>Pseudomonadati</taxon>
        <taxon>Thermodesulfobacteriota</taxon>
        <taxon>Desulfobulbia</taxon>
        <taxon>Desulfobulbales</taxon>
        <taxon>Desulfobulbaceae</taxon>
        <taxon>Desulfobulbus</taxon>
    </lineage>
</organism>
<keyword evidence="2" id="KW-1133">Transmembrane helix</keyword>